<dbReference type="STRING" id="1116229.S3CYZ0"/>
<sequence>MFSLLINASIVGLGLLLATVKGDSPDISGVSIASSSHGGSACPQGSTDFSISVDAKSITIKYTAFELGSANSGYARKNCQVNLDIRYPKNLQFAVTDATFYDEVDIGAGADARHNAVYYFSGSTAQNNVIHTYVGPLDGDYTYRESIPAGSQIWSPCGAPLPLNINTGVGMRKATSADTYVNVKTVVTGIQWRNC</sequence>
<dbReference type="InterPro" id="IPR025649">
    <property type="entry name" value="DUF4360"/>
</dbReference>
<dbReference type="EMBL" id="KE145361">
    <property type="protein sequence ID" value="EPE31497.1"/>
    <property type="molecule type" value="Genomic_DNA"/>
</dbReference>
<feature type="chain" id="PRO_5004507613" description="Secreted protein" evidence="1">
    <location>
        <begin position="23"/>
        <end position="195"/>
    </location>
</feature>
<keyword evidence="1" id="KW-0732">Signal</keyword>
<dbReference type="AlphaFoldDB" id="S3CYZ0"/>
<evidence type="ECO:0008006" key="4">
    <source>
        <dbReference type="Google" id="ProtNLM"/>
    </source>
</evidence>
<gene>
    <name evidence="2" type="ORF">GLAREA_12253</name>
</gene>
<proteinExistence type="predicted"/>
<dbReference type="PANTHER" id="PTHR38847:SF1">
    <property type="entry name" value="PSEUDOURIDINE SYNTHASE RSUA_RLUA-LIKE DOMAIN-CONTAINING PROTEIN"/>
    <property type="match status" value="1"/>
</dbReference>
<dbReference type="OrthoDB" id="152248at2759"/>
<dbReference type="OMA" id="TAWVETK"/>
<keyword evidence="3" id="KW-1185">Reference proteome</keyword>
<evidence type="ECO:0000313" key="3">
    <source>
        <dbReference type="Proteomes" id="UP000016922"/>
    </source>
</evidence>
<dbReference type="HOGENOM" id="CLU_083369_0_1_1"/>
<evidence type="ECO:0000313" key="2">
    <source>
        <dbReference type="EMBL" id="EPE31497.1"/>
    </source>
</evidence>
<dbReference type="Proteomes" id="UP000016922">
    <property type="component" value="Unassembled WGS sequence"/>
</dbReference>
<name>S3CYZ0_GLAL2</name>
<dbReference type="GeneID" id="19471294"/>
<dbReference type="RefSeq" id="XP_008081226.1">
    <property type="nucleotide sequence ID" value="XM_008083035.1"/>
</dbReference>
<reference evidence="2 3" key="1">
    <citation type="journal article" date="2013" name="BMC Genomics">
        <title>Genomics-driven discovery of the pneumocandin biosynthetic gene cluster in the fungus Glarea lozoyensis.</title>
        <authorList>
            <person name="Chen L."/>
            <person name="Yue Q."/>
            <person name="Zhang X."/>
            <person name="Xiang M."/>
            <person name="Wang C."/>
            <person name="Li S."/>
            <person name="Che Y."/>
            <person name="Ortiz-Lopez F.J."/>
            <person name="Bills G.F."/>
            <person name="Liu X."/>
            <person name="An Z."/>
        </authorList>
    </citation>
    <scope>NUCLEOTIDE SEQUENCE [LARGE SCALE GENOMIC DNA]</scope>
    <source>
        <strain evidence="3">ATCC 20868 / MF5171</strain>
    </source>
</reference>
<evidence type="ECO:0000256" key="1">
    <source>
        <dbReference type="SAM" id="SignalP"/>
    </source>
</evidence>
<feature type="signal peptide" evidence="1">
    <location>
        <begin position="1"/>
        <end position="22"/>
    </location>
</feature>
<protein>
    <recommendedName>
        <fullName evidence="4">Secreted protein</fullName>
    </recommendedName>
</protein>
<accession>S3CYZ0</accession>
<dbReference type="KEGG" id="glz:GLAREA_12253"/>
<dbReference type="Pfam" id="PF14273">
    <property type="entry name" value="DUF4360"/>
    <property type="match status" value="1"/>
</dbReference>
<organism evidence="2 3">
    <name type="scientific">Glarea lozoyensis (strain ATCC 20868 / MF5171)</name>
    <dbReference type="NCBI Taxonomy" id="1116229"/>
    <lineage>
        <taxon>Eukaryota</taxon>
        <taxon>Fungi</taxon>
        <taxon>Dikarya</taxon>
        <taxon>Ascomycota</taxon>
        <taxon>Pezizomycotina</taxon>
        <taxon>Leotiomycetes</taxon>
        <taxon>Helotiales</taxon>
        <taxon>Helotiaceae</taxon>
        <taxon>Glarea</taxon>
    </lineage>
</organism>
<dbReference type="PANTHER" id="PTHR38847">
    <property type="match status" value="1"/>
</dbReference>